<evidence type="ECO:0000256" key="7">
    <source>
        <dbReference type="ARBA" id="ARBA00022679"/>
    </source>
</evidence>
<comment type="catalytic activity">
    <reaction evidence="1">
        <text>D-maltose = alpha,alpha-trehalose</text>
        <dbReference type="Rhea" id="RHEA:15145"/>
        <dbReference type="ChEBI" id="CHEBI:16551"/>
        <dbReference type="ChEBI" id="CHEBI:17306"/>
        <dbReference type="EC" id="5.4.99.16"/>
    </reaction>
</comment>
<dbReference type="GO" id="GO:0046872">
    <property type="term" value="F:metal ion binding"/>
    <property type="evidence" value="ECO:0007669"/>
    <property type="project" value="UniProtKB-KW"/>
</dbReference>
<keyword evidence="9" id="KW-0547">Nucleotide-binding</keyword>
<evidence type="ECO:0000256" key="15">
    <source>
        <dbReference type="ARBA" id="ARBA00049067"/>
    </source>
</evidence>
<reference evidence="17 18" key="1">
    <citation type="submission" date="2016-04" db="EMBL/GenBank/DDBJ databases">
        <authorList>
            <person name="Evans L.H."/>
            <person name="Alamgir A."/>
            <person name="Owens N."/>
            <person name="Weber N.D."/>
            <person name="Virtaneva K."/>
            <person name="Barbian K."/>
            <person name="Babar A."/>
            <person name="Rosenke K."/>
        </authorList>
    </citation>
    <scope>NUCLEOTIDE SEQUENCE [LARGE SCALE GENOMIC DNA]</scope>
    <source>
        <strain evidence="17 18">PMB02</strain>
    </source>
</reference>
<evidence type="ECO:0000256" key="14">
    <source>
        <dbReference type="ARBA" id="ARBA00031378"/>
    </source>
</evidence>
<keyword evidence="12" id="KW-0413">Isomerase</keyword>
<dbReference type="FunFam" id="3.20.20.80:FF:000055">
    <property type="entry name" value="Trehalose synthase"/>
    <property type="match status" value="1"/>
</dbReference>
<dbReference type="Gene3D" id="2.60.40.1180">
    <property type="entry name" value="Golgi alpha-mannosidase II"/>
    <property type="match status" value="1"/>
</dbReference>
<dbReference type="Pfam" id="PF01636">
    <property type="entry name" value="APH"/>
    <property type="match status" value="1"/>
</dbReference>
<evidence type="ECO:0000256" key="3">
    <source>
        <dbReference type="ARBA" id="ARBA00006219"/>
    </source>
</evidence>
<evidence type="ECO:0000313" key="17">
    <source>
        <dbReference type="EMBL" id="OAS18566.1"/>
    </source>
</evidence>
<sequence length="1087" mass="122255">MIDRTDPQWYRDAIIYQVHVKSFFDANNDGIGDFDGLTAKLDYIRDLGVTAIWVMPFYPSPLRDDGYDIADYRDINQSYGTMDQFRTFVDEAHARGLRVITELVINHTSDQHPWFQQARNAPKDSEWRDFYVWSDTDEKYTDTRIIFLDTEASNWTWDPVAKAYYWHRFYSHQPDLNFDNPKVLDAVIEVMRYWLDMGVDGLRLDAIPYLIERDGTNCENLPETHTVIKKIRAALDESYPDRMLLAEANQWPEETAQYFGDGDECHMAFHFPLMPRMYMAIAQEDRHPITDIMRQTPEIPDGCQWAIFLRNHDELTLEMVTDKERDYLWSFYAADRRARINLGIRRRLAPLLENDRRKIELMKFLVLSMPGTPVLYYGDEIGMGDNIYLGDRDGVRTPMQWSPDRNGGFSRSDPARLFLPTIQDPIYGFDAVNVEAQARAQTSLLNWTRRMIAIRNNHVSLGRGALRFLYPDNRKVLAWIREHDNERVLCVANLSRAPQAVQLDLSDLRTAVPVELTGGTSFPPIGDLPYLLTMPAYGFYWFSLSTANAGTMGPSPEAPELFTLVLTGGVETLMKGRERQAFERTVAPRFIGSRRWFGAKGSRIRGVEVVDSAILPRLEGSNGFLLPRIAVSLANGETQEYFVPLAVDEGREDESLMDHAVARVRRGPRMGLLYGAASSPDFALAMVDAIRNNREIASEKGSIRFTATSAFDPELELDPADIRRLSAEQSNTSIAFGSRAMLKLLRRLQPGSHPEVEVGRFLTEEAGFKNTPALLGIIEHVGPDGTATALGLLQAFVRNQGDAWTLMLEYLRRDLDTIVLVPESEAHSPEETFATHLRWAGLLGQRTAEMHRALATETADRAFAAEPFTAEDLAALAADTRRQAEKALRACTALGAAASESAREAAGAIVAARAEIEALVASLSREAPTGAHRTRIHGDYHLGQVLASQDDLIIVDFEGEPSRPVDERRAKSTPLRDVAGILRSFAYGGETVTREVASRFAEAEERAKTAVAAWRAMVSGAFLEAYAATVQGSRAAVTDEATRERLLRLCLLQKALYEIDYEANNRPDWIEIPARGVLAILEDQRGA</sequence>
<comment type="caution">
    <text evidence="17">The sequence shown here is derived from an EMBL/GenBank/DDBJ whole genome shotgun (WGS) entry which is preliminary data.</text>
</comment>
<dbReference type="CDD" id="cd11334">
    <property type="entry name" value="AmyAc_TreS"/>
    <property type="match status" value="1"/>
</dbReference>
<dbReference type="STRING" id="427683.A5481_26200"/>
<dbReference type="SMART" id="SM00642">
    <property type="entry name" value="Aamy"/>
    <property type="match status" value="1"/>
</dbReference>
<dbReference type="Pfam" id="PF00128">
    <property type="entry name" value="Alpha-amylase"/>
    <property type="match status" value="2"/>
</dbReference>
<dbReference type="InterPro" id="IPR017853">
    <property type="entry name" value="GH"/>
</dbReference>
<dbReference type="EC" id="5.4.99.16" evidence="5"/>
<dbReference type="GO" id="GO:0047471">
    <property type="term" value="F:maltose alpha-D-glucosyltransferase activity"/>
    <property type="evidence" value="ECO:0007669"/>
    <property type="project" value="UniProtKB-EC"/>
</dbReference>
<dbReference type="EC" id="2.7.1.175" evidence="4"/>
<dbReference type="EMBL" id="LWHQ01000059">
    <property type="protein sequence ID" value="OAS18566.1"/>
    <property type="molecule type" value="Genomic_DNA"/>
</dbReference>
<dbReference type="PANTHER" id="PTHR10357">
    <property type="entry name" value="ALPHA-AMYLASE FAMILY MEMBER"/>
    <property type="match status" value="1"/>
</dbReference>
<comment type="similarity">
    <text evidence="2">Belongs to the glycosyl hydrolase 13 family. TreS subfamily.</text>
</comment>
<dbReference type="InterPro" id="IPR002575">
    <property type="entry name" value="Aminoglycoside_PTrfase"/>
</dbReference>
<evidence type="ECO:0000256" key="2">
    <source>
        <dbReference type="ARBA" id="ARBA00005496"/>
    </source>
</evidence>
<dbReference type="InterPro" id="IPR012811">
    <property type="entry name" value="TreS_maltokin_C_dom"/>
</dbReference>
<dbReference type="AlphaFoldDB" id="A0A179S0H6"/>
<dbReference type="Pfam" id="PF18085">
    <property type="entry name" value="Mak_N_cap"/>
    <property type="match status" value="1"/>
</dbReference>
<evidence type="ECO:0000259" key="16">
    <source>
        <dbReference type="SMART" id="SM00642"/>
    </source>
</evidence>
<dbReference type="InterPro" id="IPR032091">
    <property type="entry name" value="Malt_amylase-like_C"/>
</dbReference>
<evidence type="ECO:0000256" key="4">
    <source>
        <dbReference type="ARBA" id="ARBA00011962"/>
    </source>
</evidence>
<dbReference type="SUPFAM" id="SSF56112">
    <property type="entry name" value="Protein kinase-like (PK-like)"/>
    <property type="match status" value="1"/>
</dbReference>
<accession>A0A179S0H6</accession>
<comment type="catalytic activity">
    <reaction evidence="15">
        <text>D-maltose + ATP = alpha-maltose 1-phosphate + ADP + H(+)</text>
        <dbReference type="Rhea" id="RHEA:31915"/>
        <dbReference type="ChEBI" id="CHEBI:15378"/>
        <dbReference type="ChEBI" id="CHEBI:17306"/>
        <dbReference type="ChEBI" id="CHEBI:30616"/>
        <dbReference type="ChEBI" id="CHEBI:63576"/>
        <dbReference type="ChEBI" id="CHEBI:456216"/>
        <dbReference type="EC" id="2.7.1.175"/>
    </reaction>
</comment>
<dbReference type="SUPFAM" id="SSF51445">
    <property type="entry name" value="(Trans)glycosidases"/>
    <property type="match status" value="1"/>
</dbReference>
<dbReference type="GO" id="GO:0005975">
    <property type="term" value="P:carbohydrate metabolic process"/>
    <property type="evidence" value="ECO:0007669"/>
    <property type="project" value="InterPro"/>
</dbReference>
<dbReference type="Pfam" id="PF16657">
    <property type="entry name" value="Malt_amylase_C"/>
    <property type="match status" value="1"/>
</dbReference>
<dbReference type="InterPro" id="IPR040999">
    <property type="entry name" value="Mak_N_cap"/>
</dbReference>
<protein>
    <recommendedName>
        <fullName evidence="6">Maltokinase</fullName>
        <ecNumber evidence="4">2.7.1.175</ecNumber>
        <ecNumber evidence="5">5.4.99.16</ecNumber>
    </recommendedName>
    <alternativeName>
        <fullName evidence="14">Maltose alpha-D-glucosyltransferase</fullName>
    </alternativeName>
    <alternativeName>
        <fullName evidence="13">Maltose-1-phosphate synthase</fullName>
    </alternativeName>
</protein>
<dbReference type="InterPro" id="IPR011009">
    <property type="entry name" value="Kinase-like_dom_sf"/>
</dbReference>
<keyword evidence="10" id="KW-0106">Calcium</keyword>
<evidence type="ECO:0000256" key="5">
    <source>
        <dbReference type="ARBA" id="ARBA00012619"/>
    </source>
</evidence>
<dbReference type="Proteomes" id="UP000078316">
    <property type="component" value="Unassembled WGS sequence"/>
</dbReference>
<evidence type="ECO:0000256" key="13">
    <source>
        <dbReference type="ARBA" id="ARBA00031251"/>
    </source>
</evidence>
<dbReference type="Gene3D" id="3.90.400.10">
    <property type="entry name" value="Oligo-1,6-glucosidase, Domain 2"/>
    <property type="match status" value="1"/>
</dbReference>
<proteinExistence type="inferred from homology"/>
<evidence type="ECO:0000256" key="1">
    <source>
        <dbReference type="ARBA" id="ARBA00001595"/>
    </source>
</evidence>
<keyword evidence="11" id="KW-0067">ATP-binding</keyword>
<dbReference type="InterPro" id="IPR045857">
    <property type="entry name" value="O16G_dom_2"/>
</dbReference>
<dbReference type="Gene3D" id="3.20.20.80">
    <property type="entry name" value="Glycosidases"/>
    <property type="match status" value="1"/>
</dbReference>
<feature type="domain" description="Glycosyl hydrolase family 13 catalytic" evidence="16">
    <location>
        <begin position="17"/>
        <end position="416"/>
    </location>
</feature>
<dbReference type="NCBIfam" id="TIGR02456">
    <property type="entry name" value="treS_nterm"/>
    <property type="match status" value="1"/>
</dbReference>
<gene>
    <name evidence="17" type="ORF">A5481_26200</name>
</gene>
<comment type="similarity">
    <text evidence="3">Belongs to the aminoglycoside phosphotransferase family.</text>
</comment>
<dbReference type="InterPro" id="IPR012810">
    <property type="entry name" value="TreS/a-amylase_N"/>
</dbReference>
<dbReference type="PANTHER" id="PTHR10357:SF219">
    <property type="entry name" value="MALTOSE ALPHA-D-GLUCOSYLTRANSFERASE"/>
    <property type="match status" value="1"/>
</dbReference>
<dbReference type="InterPro" id="IPR013780">
    <property type="entry name" value="Glyco_hydro_b"/>
</dbReference>
<dbReference type="OrthoDB" id="9805159at2"/>
<organism evidence="17 18">
    <name type="scientific">Methylobacterium platani</name>
    <dbReference type="NCBI Taxonomy" id="427683"/>
    <lineage>
        <taxon>Bacteria</taxon>
        <taxon>Pseudomonadati</taxon>
        <taxon>Pseudomonadota</taxon>
        <taxon>Alphaproteobacteria</taxon>
        <taxon>Hyphomicrobiales</taxon>
        <taxon>Methylobacteriaceae</taxon>
        <taxon>Methylobacterium</taxon>
    </lineage>
</organism>
<dbReference type="Gene3D" id="3.90.1200.10">
    <property type="match status" value="1"/>
</dbReference>
<dbReference type="RefSeq" id="WP_048434963.1">
    <property type="nucleotide sequence ID" value="NZ_LWHQ01000059.1"/>
</dbReference>
<name>A0A179S0H6_9HYPH</name>
<evidence type="ECO:0000256" key="10">
    <source>
        <dbReference type="ARBA" id="ARBA00022837"/>
    </source>
</evidence>
<dbReference type="NCBIfam" id="TIGR02457">
    <property type="entry name" value="TreS_Cterm"/>
    <property type="match status" value="1"/>
</dbReference>
<dbReference type="InterPro" id="IPR006047">
    <property type="entry name" value="GH13_cat_dom"/>
</dbReference>
<evidence type="ECO:0000256" key="6">
    <source>
        <dbReference type="ARBA" id="ARBA00013882"/>
    </source>
</evidence>
<evidence type="ECO:0000256" key="9">
    <source>
        <dbReference type="ARBA" id="ARBA00022741"/>
    </source>
</evidence>
<evidence type="ECO:0000313" key="18">
    <source>
        <dbReference type="Proteomes" id="UP000078316"/>
    </source>
</evidence>
<evidence type="ECO:0000256" key="11">
    <source>
        <dbReference type="ARBA" id="ARBA00022840"/>
    </source>
</evidence>
<dbReference type="GO" id="GO:0016740">
    <property type="term" value="F:transferase activity"/>
    <property type="evidence" value="ECO:0007669"/>
    <property type="project" value="UniProtKB-KW"/>
</dbReference>
<evidence type="ECO:0000256" key="8">
    <source>
        <dbReference type="ARBA" id="ARBA00022723"/>
    </source>
</evidence>
<keyword evidence="8" id="KW-0479">Metal-binding</keyword>
<dbReference type="SUPFAM" id="SSF51011">
    <property type="entry name" value="Glycosyl hydrolase domain"/>
    <property type="match status" value="1"/>
</dbReference>
<keyword evidence="7" id="KW-0808">Transferase</keyword>
<dbReference type="GO" id="GO:0005524">
    <property type="term" value="F:ATP binding"/>
    <property type="evidence" value="ECO:0007669"/>
    <property type="project" value="UniProtKB-KW"/>
</dbReference>
<evidence type="ECO:0000256" key="12">
    <source>
        <dbReference type="ARBA" id="ARBA00023235"/>
    </source>
</evidence>